<dbReference type="RefSeq" id="WP_104514187.1">
    <property type="nucleotide sequence ID" value="NZ_MQVW01000027.1"/>
</dbReference>
<evidence type="ECO:0008006" key="4">
    <source>
        <dbReference type="Google" id="ProtNLM"/>
    </source>
</evidence>
<dbReference type="OrthoDB" id="1447404at2"/>
<sequence>MKKIILFLFVSIVFVSCNSDDDSTSVPITLISENSLHGNGQEGIIEQNRVITDSVTWNNLIASMDSVNMVSDQFTETIIDFNTYTVIAVFDEVRPSSAYDLEVHIFQNTSNIIVDVNNINFGENEFNIVQQPFYIVKIENSNLPIVFQ</sequence>
<comment type="caution">
    <text evidence="2">The sequence shown here is derived from an EMBL/GenBank/DDBJ whole genome shotgun (WGS) entry which is preliminary data.</text>
</comment>
<dbReference type="PROSITE" id="PS51257">
    <property type="entry name" value="PROKAR_LIPOPROTEIN"/>
    <property type="match status" value="1"/>
</dbReference>
<name>A0A2S6IQX4_9FLAO</name>
<feature type="signal peptide" evidence="1">
    <location>
        <begin position="1"/>
        <end position="19"/>
    </location>
</feature>
<organism evidence="2 3">
    <name type="scientific">Nonlabens xylanidelens</name>
    <dbReference type="NCBI Taxonomy" id="191564"/>
    <lineage>
        <taxon>Bacteria</taxon>
        <taxon>Pseudomonadati</taxon>
        <taxon>Bacteroidota</taxon>
        <taxon>Flavobacteriia</taxon>
        <taxon>Flavobacteriales</taxon>
        <taxon>Flavobacteriaceae</taxon>
        <taxon>Nonlabens</taxon>
    </lineage>
</organism>
<protein>
    <recommendedName>
        <fullName evidence="4">Protease stability complex PrcB-like protein</fullName>
    </recommendedName>
</protein>
<dbReference type="Proteomes" id="UP000239002">
    <property type="component" value="Unassembled WGS sequence"/>
</dbReference>
<dbReference type="AlphaFoldDB" id="A0A2S6IQX4"/>
<accession>A0A2S6IQX4</accession>
<reference evidence="2 3" key="1">
    <citation type="submission" date="2018-02" db="EMBL/GenBank/DDBJ databases">
        <title>Genomic Encyclopedia of Archaeal and Bacterial Type Strains, Phase II (KMG-II): from individual species to whole genera.</title>
        <authorList>
            <person name="Goeker M."/>
        </authorList>
    </citation>
    <scope>NUCLEOTIDE SEQUENCE [LARGE SCALE GENOMIC DNA]</scope>
    <source>
        <strain evidence="2 3">DSM 16809</strain>
    </source>
</reference>
<proteinExistence type="predicted"/>
<feature type="chain" id="PRO_5015423462" description="Protease stability complex PrcB-like protein" evidence="1">
    <location>
        <begin position="20"/>
        <end position="148"/>
    </location>
</feature>
<keyword evidence="1" id="KW-0732">Signal</keyword>
<gene>
    <name evidence="2" type="ORF">LY01_00462</name>
</gene>
<evidence type="ECO:0000313" key="2">
    <source>
        <dbReference type="EMBL" id="PPK96639.1"/>
    </source>
</evidence>
<evidence type="ECO:0000313" key="3">
    <source>
        <dbReference type="Proteomes" id="UP000239002"/>
    </source>
</evidence>
<dbReference type="EMBL" id="PTJE01000001">
    <property type="protein sequence ID" value="PPK96639.1"/>
    <property type="molecule type" value="Genomic_DNA"/>
</dbReference>
<keyword evidence="3" id="KW-1185">Reference proteome</keyword>
<evidence type="ECO:0000256" key="1">
    <source>
        <dbReference type="SAM" id="SignalP"/>
    </source>
</evidence>